<reference evidence="3 4" key="1">
    <citation type="submission" date="2024-02" db="EMBL/GenBank/DDBJ databases">
        <title>Bacteria isolated from the canopy kelp, Nereocystis luetkeana.</title>
        <authorList>
            <person name="Pfister C.A."/>
            <person name="Younker I.T."/>
            <person name="Light S.H."/>
        </authorList>
    </citation>
    <scope>NUCLEOTIDE SEQUENCE [LARGE SCALE GENOMIC DNA]</scope>
    <source>
        <strain evidence="3 4">TI.4.07</strain>
    </source>
</reference>
<dbReference type="EMBL" id="JBAKAR010000001">
    <property type="protein sequence ID" value="MEL0611947.1"/>
    <property type="molecule type" value="Genomic_DNA"/>
</dbReference>
<feature type="region of interest" description="Disordered" evidence="1">
    <location>
        <begin position="25"/>
        <end position="48"/>
    </location>
</feature>
<evidence type="ECO:0000256" key="1">
    <source>
        <dbReference type="SAM" id="MobiDB-lite"/>
    </source>
</evidence>
<sequence>MKKNTKRFIQTILLGLTLPLSSIAKAAEDSPTSPPQPNSTKRVVPDPEKSRIQALEDTLKQNHLAHQINILQAQGSPFLTLYRSALTRDSQGCAILLQSDNEHPDWPSVISPLRNALPKYSWCTVSIEIPDITKRAQAVKIPTKPLATGTQDTPSKKITLPNQEMVFARIQATIDDAKSKGNNKQFVFIGYGTGAAYALHFLAQNKTLGDALILIDTLTPSPTTDYDLAQELSVIEQPVLDYYFDDSAQALRFAVWRKQAANQRKGETGEFTQLTATDEANAPVEDVQQVLQRVRGFLKQNTAQTEQLKSIPAYKKGLFYESP</sequence>
<dbReference type="InterPro" id="IPR022529">
    <property type="entry name" value="DUF3530"/>
</dbReference>
<dbReference type="SUPFAM" id="SSF53474">
    <property type="entry name" value="alpha/beta-Hydrolases"/>
    <property type="match status" value="1"/>
</dbReference>
<dbReference type="Gene3D" id="3.40.50.1820">
    <property type="entry name" value="alpha/beta hydrolase"/>
    <property type="match status" value="1"/>
</dbReference>
<keyword evidence="2" id="KW-0732">Signal</keyword>
<feature type="chain" id="PRO_5046631298" evidence="2">
    <location>
        <begin position="27"/>
        <end position="323"/>
    </location>
</feature>
<dbReference type="InterPro" id="IPR029058">
    <property type="entry name" value="AB_hydrolase_fold"/>
</dbReference>
<proteinExistence type="predicted"/>
<name>A0ABU9G0E4_9GAMM</name>
<dbReference type="Proteomes" id="UP001379949">
    <property type="component" value="Unassembled WGS sequence"/>
</dbReference>
<evidence type="ECO:0000313" key="4">
    <source>
        <dbReference type="Proteomes" id="UP001379949"/>
    </source>
</evidence>
<evidence type="ECO:0000313" key="3">
    <source>
        <dbReference type="EMBL" id="MEL0611947.1"/>
    </source>
</evidence>
<protein>
    <submittedName>
        <fullName evidence="3">DUF3530 family protein</fullName>
    </submittedName>
</protein>
<feature type="signal peptide" evidence="2">
    <location>
        <begin position="1"/>
        <end position="26"/>
    </location>
</feature>
<dbReference type="RefSeq" id="WP_341566167.1">
    <property type="nucleotide sequence ID" value="NZ_JBAKAR010000001.1"/>
</dbReference>
<dbReference type="Pfam" id="PF12048">
    <property type="entry name" value="DUF3530"/>
    <property type="match status" value="1"/>
</dbReference>
<gene>
    <name evidence="3" type="ORF">V6242_02220</name>
</gene>
<organism evidence="3 4">
    <name type="scientific">Marinomonas arenicola</name>
    <dbReference type="NCBI Taxonomy" id="569601"/>
    <lineage>
        <taxon>Bacteria</taxon>
        <taxon>Pseudomonadati</taxon>
        <taxon>Pseudomonadota</taxon>
        <taxon>Gammaproteobacteria</taxon>
        <taxon>Oceanospirillales</taxon>
        <taxon>Oceanospirillaceae</taxon>
        <taxon>Marinomonas</taxon>
    </lineage>
</organism>
<comment type="caution">
    <text evidence="3">The sequence shown here is derived from an EMBL/GenBank/DDBJ whole genome shotgun (WGS) entry which is preliminary data.</text>
</comment>
<evidence type="ECO:0000256" key="2">
    <source>
        <dbReference type="SAM" id="SignalP"/>
    </source>
</evidence>
<accession>A0ABU9G0E4</accession>
<keyword evidence="4" id="KW-1185">Reference proteome</keyword>